<dbReference type="Proteomes" id="UP000317257">
    <property type="component" value="Unassembled WGS sequence"/>
</dbReference>
<reference evidence="5" key="2">
    <citation type="submission" date="2018-12" db="EMBL/GenBank/DDBJ databases">
        <title>The complete genome of Metarhizium rileyi, a key fungal pathogen of Lepidoptera.</title>
        <authorList>
            <person name="Binneck E."/>
            <person name="Lastra C.C.L."/>
            <person name="Sosa-Gomez D.R."/>
        </authorList>
    </citation>
    <scope>NUCLEOTIDE SEQUENCE [LARGE SCALE GENOMIC DNA]</scope>
    <source>
        <strain evidence="5">Cep018-CH2</strain>
    </source>
</reference>
<dbReference type="PANTHER" id="PTHR42080">
    <property type="entry name" value="SRR1 DOMAIN-CONTAINING PROTEIN"/>
    <property type="match status" value="1"/>
</dbReference>
<feature type="domain" description="SRR1-like" evidence="1">
    <location>
        <begin position="168"/>
        <end position="291"/>
    </location>
</feature>
<dbReference type="OrthoDB" id="5230585at2759"/>
<evidence type="ECO:0000259" key="1">
    <source>
        <dbReference type="Pfam" id="PF07985"/>
    </source>
</evidence>
<dbReference type="OMA" id="NTCEEER"/>
<reference evidence="3" key="3">
    <citation type="journal article" date="2019" name="Microbiol. Resour. Announc.">
        <title>Genome Sequence of Metarhizium rileyi, a Microbial Control Agent for Lepidoptera.</title>
        <authorList>
            <person name="Binneck E."/>
            <person name="Lastra C.C.L."/>
            <person name="Sosa-Gomez D.R."/>
        </authorList>
    </citation>
    <scope>NUCLEOTIDE SEQUENCE</scope>
    <source>
        <strain evidence="3">Cep018-CH2</strain>
    </source>
</reference>
<protein>
    <recommendedName>
        <fullName evidence="1">SRR1-like domain-containing protein</fullName>
    </recommendedName>
</protein>
<evidence type="ECO:0000313" key="4">
    <source>
        <dbReference type="Proteomes" id="UP000243498"/>
    </source>
</evidence>
<name>A0A162I3L9_METRR</name>
<accession>A0A162I3L9</accession>
<reference evidence="2 4" key="1">
    <citation type="journal article" date="2016" name="Genome Biol. Evol.">
        <title>Divergent and convergent evolution of fungal pathogenicity.</title>
        <authorList>
            <person name="Shang Y."/>
            <person name="Xiao G."/>
            <person name="Zheng P."/>
            <person name="Cen K."/>
            <person name="Zhan S."/>
            <person name="Wang C."/>
        </authorList>
    </citation>
    <scope>NUCLEOTIDE SEQUENCE [LARGE SCALE GENOMIC DNA]</scope>
    <source>
        <strain evidence="2 4">RCEF 4871</strain>
    </source>
</reference>
<keyword evidence="4" id="KW-1185">Reference proteome</keyword>
<dbReference type="EMBL" id="SBHS01000003">
    <property type="protein sequence ID" value="TWU77702.1"/>
    <property type="molecule type" value="Genomic_DNA"/>
</dbReference>
<accession>A0A5C6GIT9</accession>
<comment type="caution">
    <text evidence="2">The sequence shown here is derived from an EMBL/GenBank/DDBJ whole genome shotgun (WGS) entry which is preliminary data.</text>
</comment>
<proteinExistence type="predicted"/>
<organism evidence="2 4">
    <name type="scientific">Metarhizium rileyi (strain RCEF 4871)</name>
    <name type="common">Nomuraea rileyi</name>
    <dbReference type="NCBI Taxonomy" id="1649241"/>
    <lineage>
        <taxon>Eukaryota</taxon>
        <taxon>Fungi</taxon>
        <taxon>Dikarya</taxon>
        <taxon>Ascomycota</taxon>
        <taxon>Pezizomycotina</taxon>
        <taxon>Sordariomycetes</taxon>
        <taxon>Hypocreomycetidae</taxon>
        <taxon>Hypocreales</taxon>
        <taxon>Clavicipitaceae</taxon>
        <taxon>Metarhizium</taxon>
    </lineage>
</organism>
<evidence type="ECO:0000313" key="3">
    <source>
        <dbReference type="EMBL" id="TWU77702.1"/>
    </source>
</evidence>
<dbReference type="PANTHER" id="PTHR42080:SF3">
    <property type="entry name" value="SRR1-LIKE DOMAIN-CONTAINING PROTEIN"/>
    <property type="match status" value="1"/>
</dbReference>
<dbReference type="AlphaFoldDB" id="A0A162I3L9"/>
<evidence type="ECO:0000313" key="5">
    <source>
        <dbReference type="Proteomes" id="UP000317257"/>
    </source>
</evidence>
<dbReference type="Pfam" id="PF07985">
    <property type="entry name" value="SRR1"/>
    <property type="match status" value="1"/>
</dbReference>
<sequence length="357" mass="39734">MSDSQDVSAPPTEDEEAAQNAFVASVQALYNAGTPLFTKEMIRLAQERIDSLAEDLLPEEIELLGFDGKKHAQPFSLSLFTKADGQIYLPEIYFKSFESLTMPSPSPRGEESMISVCIVAASHTCGEKRPGTSQDDVKSAFDRYFRTWEQSEAWTTLEQQIRLHLPTLPKTIDKVIGFGLGDLTYDAIICGDDDGRKNRSSEQHALMLMLVRLFKEHTGNSVKCYAQDPMYADTCKGILVEKGVDVVHGNTGFLLVDENSIVLSFSPNIPVRQVIADLPRPAVMACDKISEPTRSEWQRMGTAWISPYSTDPVSPRVLAMREDYVELLIKTTETVESAVYLRKETIPNLSQGRVPSS</sequence>
<gene>
    <name evidence="3" type="ORF">ED733_008362</name>
    <name evidence="2" type="ORF">NOR_00468</name>
</gene>
<evidence type="ECO:0000313" key="2">
    <source>
        <dbReference type="EMBL" id="OAA51875.1"/>
    </source>
</evidence>
<dbReference type="Proteomes" id="UP000243498">
    <property type="component" value="Unassembled WGS sequence"/>
</dbReference>
<dbReference type="InterPro" id="IPR012942">
    <property type="entry name" value="SRR1-like"/>
</dbReference>
<dbReference type="EMBL" id="AZHC01000001">
    <property type="protein sequence ID" value="OAA51875.1"/>
    <property type="molecule type" value="Genomic_DNA"/>
</dbReference>